<dbReference type="InterPro" id="IPR027413">
    <property type="entry name" value="GROEL-like_equatorial_sf"/>
</dbReference>
<accession>A0ABC8V4Y8</accession>
<dbReference type="AlphaFoldDB" id="A0ABC8V4Y8"/>
<name>A0ABC8V4Y8_9AQUA</name>
<dbReference type="Proteomes" id="UP001642360">
    <property type="component" value="Unassembled WGS sequence"/>
</dbReference>
<comment type="caution">
    <text evidence="1">The sequence shown here is derived from an EMBL/GenBank/DDBJ whole genome shotgun (WGS) entry which is preliminary data.</text>
</comment>
<dbReference type="SUPFAM" id="SSF48592">
    <property type="entry name" value="GroEL equatorial domain-like"/>
    <property type="match status" value="1"/>
</dbReference>
<protein>
    <recommendedName>
        <fullName evidence="3">T-complex protein 1 subunit alpha</fullName>
    </recommendedName>
</protein>
<evidence type="ECO:0008006" key="3">
    <source>
        <dbReference type="Google" id="ProtNLM"/>
    </source>
</evidence>
<keyword evidence="2" id="KW-1185">Reference proteome</keyword>
<dbReference type="InterPro" id="IPR002423">
    <property type="entry name" value="Cpn60/GroEL/TCP-1"/>
</dbReference>
<dbReference type="EMBL" id="CAUOFW020010446">
    <property type="protein sequence ID" value="CAK9188415.1"/>
    <property type="molecule type" value="Genomic_DNA"/>
</dbReference>
<gene>
    <name evidence="1" type="ORF">ILEXP_LOCUS59099</name>
</gene>
<evidence type="ECO:0000313" key="1">
    <source>
        <dbReference type="EMBL" id="CAK9188415.1"/>
    </source>
</evidence>
<evidence type="ECO:0000313" key="2">
    <source>
        <dbReference type="Proteomes" id="UP001642360"/>
    </source>
</evidence>
<reference evidence="1 2" key="1">
    <citation type="submission" date="2024-02" db="EMBL/GenBank/DDBJ databases">
        <authorList>
            <person name="Vignale AGUSTIN F."/>
            <person name="Sosa J E."/>
            <person name="Modenutti C."/>
        </authorList>
    </citation>
    <scope>NUCLEOTIDE SEQUENCE [LARGE SCALE GENOMIC DNA]</scope>
</reference>
<sequence length="58" mass="6347">MGLDLVKGTVPNNLEAGVFEPAMSKVKILQFATEAAITILRIDDMVRLVKDESQSEVD</sequence>
<dbReference type="Pfam" id="PF00118">
    <property type="entry name" value="Cpn60_TCP1"/>
    <property type="match status" value="1"/>
</dbReference>
<organism evidence="1 2">
    <name type="scientific">Ilex paraguariensis</name>
    <name type="common">yerba mate</name>
    <dbReference type="NCBI Taxonomy" id="185542"/>
    <lineage>
        <taxon>Eukaryota</taxon>
        <taxon>Viridiplantae</taxon>
        <taxon>Streptophyta</taxon>
        <taxon>Embryophyta</taxon>
        <taxon>Tracheophyta</taxon>
        <taxon>Spermatophyta</taxon>
        <taxon>Magnoliopsida</taxon>
        <taxon>eudicotyledons</taxon>
        <taxon>Gunneridae</taxon>
        <taxon>Pentapetalae</taxon>
        <taxon>asterids</taxon>
        <taxon>campanulids</taxon>
        <taxon>Aquifoliales</taxon>
        <taxon>Aquifoliaceae</taxon>
        <taxon>Ilex</taxon>
    </lineage>
</organism>
<proteinExistence type="predicted"/>
<dbReference type="Gene3D" id="1.10.560.10">
    <property type="entry name" value="GroEL-like equatorial domain"/>
    <property type="match status" value="1"/>
</dbReference>